<dbReference type="GO" id="GO:0005085">
    <property type="term" value="F:guanyl-nucleotide exchange factor activity"/>
    <property type="evidence" value="ECO:0007669"/>
    <property type="project" value="TreeGrafter"/>
</dbReference>
<evidence type="ECO:0000256" key="1">
    <source>
        <dbReference type="ARBA" id="ARBA00004371"/>
    </source>
</evidence>
<dbReference type="Pfam" id="PF16672">
    <property type="entry name" value="LAMTOR5"/>
    <property type="match status" value="1"/>
</dbReference>
<accession>A0A433A2B2</accession>
<evidence type="ECO:0000256" key="4">
    <source>
        <dbReference type="ARBA" id="ARBA00022490"/>
    </source>
</evidence>
<dbReference type="OrthoDB" id="76862at2759"/>
<evidence type="ECO:0000313" key="8">
    <source>
        <dbReference type="Proteomes" id="UP000268093"/>
    </source>
</evidence>
<evidence type="ECO:0000256" key="3">
    <source>
        <dbReference type="ARBA" id="ARBA00007795"/>
    </source>
</evidence>
<dbReference type="InterPro" id="IPR024135">
    <property type="entry name" value="LAMTOR5"/>
</dbReference>
<dbReference type="GO" id="GO:0071230">
    <property type="term" value="P:cellular response to amino acid stimulus"/>
    <property type="evidence" value="ECO:0007669"/>
    <property type="project" value="TreeGrafter"/>
</dbReference>
<keyword evidence="4" id="KW-0963">Cytoplasm</keyword>
<comment type="similarity">
    <text evidence="3">Belongs to the LAMTOR5 family.</text>
</comment>
<dbReference type="Proteomes" id="UP000268093">
    <property type="component" value="Unassembled WGS sequence"/>
</dbReference>
<dbReference type="AlphaFoldDB" id="A0A433A2B2"/>
<gene>
    <name evidence="7" type="ORF">BC936DRAFT_141420</name>
</gene>
<dbReference type="PANTHER" id="PTHR13342:SF2">
    <property type="entry name" value="RAGULATOR COMPLEX PROTEIN LAMTOR5"/>
    <property type="match status" value="1"/>
</dbReference>
<comment type="caution">
    <text evidence="7">The sequence shown here is derived from an EMBL/GenBank/DDBJ whole genome shotgun (WGS) entry which is preliminary data.</text>
</comment>
<evidence type="ECO:0000256" key="6">
    <source>
        <dbReference type="ARBA" id="ARBA00032692"/>
    </source>
</evidence>
<dbReference type="GO" id="GO:0071986">
    <property type="term" value="C:Ragulator complex"/>
    <property type="evidence" value="ECO:0007669"/>
    <property type="project" value="InterPro"/>
</dbReference>
<dbReference type="EMBL" id="RBNI01019581">
    <property type="protein sequence ID" value="RUO96811.1"/>
    <property type="molecule type" value="Genomic_DNA"/>
</dbReference>
<proteinExistence type="inferred from homology"/>
<organism evidence="7 8">
    <name type="scientific">Jimgerdemannia flammicorona</name>
    <dbReference type="NCBI Taxonomy" id="994334"/>
    <lineage>
        <taxon>Eukaryota</taxon>
        <taxon>Fungi</taxon>
        <taxon>Fungi incertae sedis</taxon>
        <taxon>Mucoromycota</taxon>
        <taxon>Mucoromycotina</taxon>
        <taxon>Endogonomycetes</taxon>
        <taxon>Endogonales</taxon>
        <taxon>Endogonaceae</taxon>
        <taxon>Jimgerdemannia</taxon>
    </lineage>
</organism>
<dbReference type="GO" id="GO:1904263">
    <property type="term" value="P:positive regulation of TORC1 signaling"/>
    <property type="evidence" value="ECO:0007669"/>
    <property type="project" value="TreeGrafter"/>
</dbReference>
<evidence type="ECO:0000256" key="2">
    <source>
        <dbReference type="ARBA" id="ARBA00004496"/>
    </source>
</evidence>
<protein>
    <recommendedName>
        <fullName evidence="6">Late endosomal/lysosomal adaptor and MAPK and MTOR activator 5</fullName>
    </recommendedName>
</protein>
<keyword evidence="5" id="KW-0458">Lysosome</keyword>
<evidence type="ECO:0000313" key="7">
    <source>
        <dbReference type="EMBL" id="RUO96811.1"/>
    </source>
</evidence>
<dbReference type="PANTHER" id="PTHR13342">
    <property type="entry name" value="RAGULATOR COMPLEX PROTEIN LAMTOR5"/>
    <property type="match status" value="1"/>
</dbReference>
<name>A0A433A2B2_9FUNG</name>
<dbReference type="GO" id="GO:0043066">
    <property type="term" value="P:negative regulation of apoptotic process"/>
    <property type="evidence" value="ECO:0007669"/>
    <property type="project" value="InterPro"/>
</dbReference>
<dbReference type="Gene3D" id="3.30.450.30">
    <property type="entry name" value="Dynein light chain 2a, cytoplasmic"/>
    <property type="match status" value="1"/>
</dbReference>
<sequence length="96" mass="10116">MESALEAILDKLASPDDVQGVLIADEHGLCLGARGVAKPASAGSVASIALHARDLTSSPRDDDKFQYPTVCVETTNSTIIIRNEGAYTLAIFKEGQ</sequence>
<keyword evidence="8" id="KW-1185">Reference proteome</keyword>
<evidence type="ECO:0000256" key="5">
    <source>
        <dbReference type="ARBA" id="ARBA00023228"/>
    </source>
</evidence>
<dbReference type="SUPFAM" id="SSF103196">
    <property type="entry name" value="Roadblock/LC7 domain"/>
    <property type="match status" value="1"/>
</dbReference>
<comment type="subcellular location">
    <subcellularLocation>
        <location evidence="2">Cytoplasm</location>
    </subcellularLocation>
    <subcellularLocation>
        <location evidence="1">Lysosome</location>
    </subcellularLocation>
</comment>
<reference evidence="7 8" key="1">
    <citation type="journal article" date="2018" name="New Phytol.">
        <title>Phylogenomics of Endogonaceae and evolution of mycorrhizas within Mucoromycota.</title>
        <authorList>
            <person name="Chang Y."/>
            <person name="Desiro A."/>
            <person name="Na H."/>
            <person name="Sandor L."/>
            <person name="Lipzen A."/>
            <person name="Clum A."/>
            <person name="Barry K."/>
            <person name="Grigoriev I.V."/>
            <person name="Martin F.M."/>
            <person name="Stajich J.E."/>
            <person name="Smith M.E."/>
            <person name="Bonito G."/>
            <person name="Spatafora J.W."/>
        </authorList>
    </citation>
    <scope>NUCLEOTIDE SEQUENCE [LARGE SCALE GENOMIC DNA]</scope>
    <source>
        <strain evidence="7 8">GMNB39</strain>
    </source>
</reference>